<keyword evidence="3" id="KW-0732">Signal</keyword>
<dbReference type="PANTHER" id="PTHR46708">
    <property type="entry name" value="TENASCIN"/>
    <property type="match status" value="1"/>
</dbReference>
<feature type="domain" description="Fibronectin type-III" evidence="4">
    <location>
        <begin position="742"/>
        <end position="838"/>
    </location>
</feature>
<evidence type="ECO:0000256" key="3">
    <source>
        <dbReference type="SAM" id="SignalP"/>
    </source>
</evidence>
<dbReference type="InterPro" id="IPR036116">
    <property type="entry name" value="FN3_sf"/>
</dbReference>
<dbReference type="Pfam" id="PF00041">
    <property type="entry name" value="fn3"/>
    <property type="match status" value="1"/>
</dbReference>
<keyword evidence="2" id="KW-0677">Repeat</keyword>
<dbReference type="EC" id="3.1.3.48" evidence="1"/>
<dbReference type="AlphaFoldDB" id="A0AAF3F7S1"/>
<feature type="chain" id="PRO_5041939407" description="protein-tyrosine-phosphatase" evidence="3">
    <location>
        <begin position="21"/>
        <end position="1029"/>
    </location>
</feature>
<evidence type="ECO:0000313" key="5">
    <source>
        <dbReference type="Proteomes" id="UP000887575"/>
    </source>
</evidence>
<evidence type="ECO:0000313" key="6">
    <source>
        <dbReference type="WBParaSite" id="MBELARI_LOCUS21679"/>
    </source>
</evidence>
<evidence type="ECO:0000256" key="2">
    <source>
        <dbReference type="ARBA" id="ARBA00022737"/>
    </source>
</evidence>
<organism evidence="5 6">
    <name type="scientific">Mesorhabditis belari</name>
    <dbReference type="NCBI Taxonomy" id="2138241"/>
    <lineage>
        <taxon>Eukaryota</taxon>
        <taxon>Metazoa</taxon>
        <taxon>Ecdysozoa</taxon>
        <taxon>Nematoda</taxon>
        <taxon>Chromadorea</taxon>
        <taxon>Rhabditida</taxon>
        <taxon>Rhabditina</taxon>
        <taxon>Rhabditomorpha</taxon>
        <taxon>Rhabditoidea</taxon>
        <taxon>Rhabditidae</taxon>
        <taxon>Mesorhabditinae</taxon>
        <taxon>Mesorhabditis</taxon>
    </lineage>
</organism>
<dbReference type="PANTHER" id="PTHR46708:SF2">
    <property type="entry name" value="FIBRONECTIN TYPE-III DOMAIN-CONTAINING PROTEIN"/>
    <property type="match status" value="1"/>
</dbReference>
<dbReference type="WBParaSite" id="MBELARI_LOCUS21679">
    <property type="protein sequence ID" value="MBELARI_LOCUS21679"/>
    <property type="gene ID" value="MBELARI_LOCUS21679"/>
</dbReference>
<feature type="signal peptide" evidence="3">
    <location>
        <begin position="1"/>
        <end position="20"/>
    </location>
</feature>
<accession>A0AAF3F7S1</accession>
<evidence type="ECO:0000256" key="1">
    <source>
        <dbReference type="ARBA" id="ARBA00013064"/>
    </source>
</evidence>
<dbReference type="SUPFAM" id="SSF49265">
    <property type="entry name" value="Fibronectin type III"/>
    <property type="match status" value="3"/>
</dbReference>
<feature type="domain" description="Fibronectin type-III" evidence="4">
    <location>
        <begin position="98"/>
        <end position="188"/>
    </location>
</feature>
<dbReference type="CDD" id="cd00063">
    <property type="entry name" value="FN3"/>
    <property type="match status" value="2"/>
</dbReference>
<dbReference type="InterPro" id="IPR050991">
    <property type="entry name" value="ECM_Regulatory_Proteins"/>
</dbReference>
<sequence>MHHIISFSFLFSAFAQVTSGSSIFLDWSSEVPNGGVRAYVLDYSPPVGIPPAGTHLSRTTQQLLLNQTIPAADYSVYLTALMIDGTRRNVSEKHLPSSPNPPILDTIETSASDATLSYFPPEGQDISYYIEYFPLDREEYANFVETKSLLVKLRGLDPSTTFRLRILSVFRGVPSTESIDTTFMTKDLGKSVEDLGMFTIKTLPPDFDLATATLTPKNIDGSKEYEYMSKEESQTQTPTNGILEEQRKEPTGETEYYYQETSVTSEVNESTTPSTLNVQTPKLEIVMITENFTEMPTTKQSTVLSTIITTEPTTIEVHKEVETKTIRPIVDDYDNLEQSQQTMPDVTNLSMTKKAQLKVTRRPVMSTSDENNGLTNEWTITTKTSTSPIQTTTTSPIQTTTTLNKELVYEYEEMMEKTKSTHSITKHTNGPKTTELVEKEVVDYGPEIGEPITTTTRIPEKDEYGEPGAIWLSKEGKMLKLEWDVSEGSLCDAFLLNYTVLSLSQPKAFSIATQETFALIKMFTDHKIEMKVFCMLAGSLSKTWWAHRLADLSKPRSIHGLKAAKVETDEFYVASIELSWDWPDHHDFEFYDLSVHYGVGKAPPKEIEVKEKGKVLIDKLESTQEYTITVRNVSRELSIASSDATIKQLTPPIISSTLYPGQISSTSININFGESDPEQGKFDHYELDFTGNNKNISRKIGMDKERSFTFTKLIPGKTYHFALYTVYQGLRSRPVKAEVTTYPLKVEKLHPIIGKDYAMLYWDIENFADNDVRFRLSYTAKSNNGASKERTVQLKNVNHFRFEELDLETYYTFTITVIMGLGDSEAESESETITVAFGNDVRSRPSLKRHGTRELALIFENDHTMWHELNGPFNNFAVIVTEDIELGGDEWELRSWFEVHNDETWPAYRASKSNYQPFQKRGVKEATFVIGEDDCEQQKLDEPYCNGMLRANTKYLAKVRGYTDEGVAMETEWVAIHGQTDGEDGEEGEEEDDKGLPCHMYLNGCPRKGSEKSGGFWKSIMSALGFLGR</sequence>
<evidence type="ECO:0000259" key="4">
    <source>
        <dbReference type="PROSITE" id="PS50853"/>
    </source>
</evidence>
<protein>
    <recommendedName>
        <fullName evidence="1">protein-tyrosine-phosphatase</fullName>
        <ecNumber evidence="1">3.1.3.48</ecNumber>
    </recommendedName>
</protein>
<keyword evidence="5" id="KW-1185">Reference proteome</keyword>
<dbReference type="Pfam" id="PF18861">
    <property type="entry name" value="PTP_tm"/>
    <property type="match status" value="1"/>
</dbReference>
<dbReference type="InterPro" id="IPR013783">
    <property type="entry name" value="Ig-like_fold"/>
</dbReference>
<name>A0AAF3F7S1_9BILA</name>
<dbReference type="Proteomes" id="UP000887575">
    <property type="component" value="Unassembled WGS sequence"/>
</dbReference>
<dbReference type="SMART" id="SM00060">
    <property type="entry name" value="FN3"/>
    <property type="match status" value="4"/>
</dbReference>
<dbReference type="PROSITE" id="PS50853">
    <property type="entry name" value="FN3"/>
    <property type="match status" value="2"/>
</dbReference>
<reference evidence="6" key="1">
    <citation type="submission" date="2024-02" db="UniProtKB">
        <authorList>
            <consortium name="WormBaseParasite"/>
        </authorList>
    </citation>
    <scope>IDENTIFICATION</scope>
</reference>
<dbReference type="InterPro" id="IPR041201">
    <property type="entry name" value="PTPRJ_TM"/>
</dbReference>
<dbReference type="Gene3D" id="2.60.40.10">
    <property type="entry name" value="Immunoglobulins"/>
    <property type="match status" value="3"/>
</dbReference>
<proteinExistence type="predicted"/>
<dbReference type="GO" id="GO:0004725">
    <property type="term" value="F:protein tyrosine phosphatase activity"/>
    <property type="evidence" value="ECO:0007669"/>
    <property type="project" value="UniProtKB-EC"/>
</dbReference>
<dbReference type="InterPro" id="IPR003961">
    <property type="entry name" value="FN3_dom"/>
</dbReference>